<evidence type="ECO:0000256" key="1">
    <source>
        <dbReference type="SAM" id="MobiDB-lite"/>
    </source>
</evidence>
<dbReference type="AlphaFoldDB" id="A0A1F7URX1"/>
<name>A0A1F7URX1_9BACT</name>
<accession>A0A1F7URX1</accession>
<proteinExistence type="predicted"/>
<organism evidence="2 3">
    <name type="scientific">Candidatus Uhrbacteria bacterium RIFCSPLOWO2_01_FULL_47_25</name>
    <dbReference type="NCBI Taxonomy" id="1802402"/>
    <lineage>
        <taxon>Bacteria</taxon>
        <taxon>Candidatus Uhriibacteriota</taxon>
    </lineage>
</organism>
<protein>
    <submittedName>
        <fullName evidence="2">Uncharacterized protein</fullName>
    </submittedName>
</protein>
<evidence type="ECO:0000313" key="2">
    <source>
        <dbReference type="EMBL" id="OGL81042.1"/>
    </source>
</evidence>
<dbReference type="Proteomes" id="UP000176846">
    <property type="component" value="Unassembled WGS sequence"/>
</dbReference>
<sequence>MGYLNRKPASNDPPQPKEGKSQWLGETELLDETALLIAGLAKRCAKCDRATRTKHLDTEQRCPDCR</sequence>
<comment type="caution">
    <text evidence="2">The sequence shown here is derived from an EMBL/GenBank/DDBJ whole genome shotgun (WGS) entry which is preliminary data.</text>
</comment>
<reference evidence="2 3" key="1">
    <citation type="journal article" date="2016" name="Nat. Commun.">
        <title>Thousands of microbial genomes shed light on interconnected biogeochemical processes in an aquifer system.</title>
        <authorList>
            <person name="Anantharaman K."/>
            <person name="Brown C.T."/>
            <person name="Hug L.A."/>
            <person name="Sharon I."/>
            <person name="Castelle C.J."/>
            <person name="Probst A.J."/>
            <person name="Thomas B.C."/>
            <person name="Singh A."/>
            <person name="Wilkins M.J."/>
            <person name="Karaoz U."/>
            <person name="Brodie E.L."/>
            <person name="Williams K.H."/>
            <person name="Hubbard S.S."/>
            <person name="Banfield J.F."/>
        </authorList>
    </citation>
    <scope>NUCLEOTIDE SEQUENCE [LARGE SCALE GENOMIC DNA]</scope>
</reference>
<evidence type="ECO:0000313" key="3">
    <source>
        <dbReference type="Proteomes" id="UP000176846"/>
    </source>
</evidence>
<gene>
    <name evidence="2" type="ORF">A2936_00385</name>
</gene>
<feature type="region of interest" description="Disordered" evidence="1">
    <location>
        <begin position="1"/>
        <end position="22"/>
    </location>
</feature>
<dbReference type="EMBL" id="MGEK01000034">
    <property type="protein sequence ID" value="OGL81042.1"/>
    <property type="molecule type" value="Genomic_DNA"/>
</dbReference>